<comment type="caution">
    <text evidence="2">The sequence shown here is derived from an EMBL/GenBank/DDBJ whole genome shotgun (WGS) entry which is preliminary data.</text>
</comment>
<dbReference type="InterPro" id="IPR032466">
    <property type="entry name" value="Metal_Hydrolase"/>
</dbReference>
<evidence type="ECO:0000313" key="2">
    <source>
        <dbReference type="EMBL" id="KAJ5102152.1"/>
    </source>
</evidence>
<dbReference type="RefSeq" id="XP_056512983.1">
    <property type="nucleotide sequence ID" value="XM_056654956.1"/>
</dbReference>
<gene>
    <name evidence="2" type="ORF">NUU61_004374</name>
</gene>
<proteinExistence type="predicted"/>
<dbReference type="PANTHER" id="PTHR22642:SF19">
    <property type="entry name" value="AMIDOHYDROLASE FAMILY PROTEIN (AFU_ORTHOLOGUE AFUA_5G01480)"/>
    <property type="match status" value="1"/>
</dbReference>
<dbReference type="InterPro" id="IPR013108">
    <property type="entry name" value="Amidohydro_3"/>
</dbReference>
<reference evidence="2" key="1">
    <citation type="submission" date="2022-11" db="EMBL/GenBank/DDBJ databases">
        <authorList>
            <person name="Petersen C."/>
        </authorList>
    </citation>
    <scope>NUCLEOTIDE SEQUENCE</scope>
    <source>
        <strain evidence="2">IBT 34128</strain>
    </source>
</reference>
<dbReference type="InterPro" id="IPR033932">
    <property type="entry name" value="YtcJ-like"/>
</dbReference>
<dbReference type="SUPFAM" id="SSF51556">
    <property type="entry name" value="Metallo-dependent hydrolases"/>
    <property type="match status" value="1"/>
</dbReference>
<dbReference type="GeneID" id="81394124"/>
<dbReference type="EMBL" id="JAPMSZ010000005">
    <property type="protein sequence ID" value="KAJ5102152.1"/>
    <property type="molecule type" value="Genomic_DNA"/>
</dbReference>
<dbReference type="Pfam" id="PF07969">
    <property type="entry name" value="Amidohydro_3"/>
    <property type="match status" value="1"/>
</dbReference>
<accession>A0A9W9KEK4</accession>
<dbReference type="InterPro" id="IPR011059">
    <property type="entry name" value="Metal-dep_hydrolase_composite"/>
</dbReference>
<organism evidence="2 3">
    <name type="scientific">Penicillium alfredii</name>
    <dbReference type="NCBI Taxonomy" id="1506179"/>
    <lineage>
        <taxon>Eukaryota</taxon>
        <taxon>Fungi</taxon>
        <taxon>Dikarya</taxon>
        <taxon>Ascomycota</taxon>
        <taxon>Pezizomycotina</taxon>
        <taxon>Eurotiomycetes</taxon>
        <taxon>Eurotiomycetidae</taxon>
        <taxon>Eurotiales</taxon>
        <taxon>Aspergillaceae</taxon>
        <taxon>Penicillium</taxon>
    </lineage>
</organism>
<dbReference type="SUPFAM" id="SSF51338">
    <property type="entry name" value="Composite domain of metallo-dependent hydrolases"/>
    <property type="match status" value="1"/>
</dbReference>
<dbReference type="Gene3D" id="3.20.20.140">
    <property type="entry name" value="Metal-dependent hydrolases"/>
    <property type="match status" value="1"/>
</dbReference>
<dbReference type="PANTHER" id="PTHR22642">
    <property type="entry name" value="IMIDAZOLONEPROPIONASE"/>
    <property type="match status" value="1"/>
</dbReference>
<evidence type="ECO:0000313" key="3">
    <source>
        <dbReference type="Proteomes" id="UP001141434"/>
    </source>
</evidence>
<feature type="domain" description="Amidohydrolase 3" evidence="1">
    <location>
        <begin position="55"/>
        <end position="535"/>
    </location>
</feature>
<sequence>MATIFTGGRIFTNANVGDSQARFFDSMIIQGDQILYIGSALDEPIVRAKANAAVVIDLDNRVVVPGFIDAHMHILHFGLSLRKLELKQCNSLNEIRRAIKEYSEAHPKAPRILCKGWTHVSTEGVALASMIDDLDPRPIFIEASNLHSTWCNTAALEELKANSLSDPPGGTIHRDEAGRPSGLLAEAAHFDYVWPFIANTTSPDEKFAALDEAVSAYSAVGYTGMVDMAMDENTWDVLQQFYRRRQPPVHIAAHWLIPYSDDQKAIFDHVDRAIELHSTFNATTSPNLYIAGVKLIGDGIVDGCTAALHQPYSHIQSNADPIWPRDPMMAVVQRADAAGLQCAIHAIGDRTVTQAIDVLAAVASPARRHRIEHLELTTIEDARRLGALGITASVQPVHSDPAGFTAWPRLIGSHRCQRAFAYKEFLEGGAPLAFGTDSPTAKHLPLPNIYNATTRRSARIPEMTDTVNKEYALSLASAVTAATRGAAYSCRTDQWTGSLKPGYKAHFVVLETDWTPETLLHSRVAQTWFAGKKVYDVEA</sequence>
<dbReference type="Gene3D" id="2.30.40.10">
    <property type="entry name" value="Urease, subunit C, domain 1"/>
    <property type="match status" value="1"/>
</dbReference>
<evidence type="ECO:0000259" key="1">
    <source>
        <dbReference type="Pfam" id="PF07969"/>
    </source>
</evidence>
<protein>
    <submittedName>
        <fullName evidence="2">Amidohydrolase family protein</fullName>
    </submittedName>
</protein>
<dbReference type="OrthoDB" id="3501663at2759"/>
<dbReference type="CDD" id="cd01300">
    <property type="entry name" value="YtcJ_like"/>
    <property type="match status" value="1"/>
</dbReference>
<reference evidence="2" key="2">
    <citation type="journal article" date="2023" name="IMA Fungus">
        <title>Comparative genomic study of the Penicillium genus elucidates a diverse pangenome and 15 lateral gene transfer events.</title>
        <authorList>
            <person name="Petersen C."/>
            <person name="Sorensen T."/>
            <person name="Nielsen M.R."/>
            <person name="Sondergaard T.E."/>
            <person name="Sorensen J.L."/>
            <person name="Fitzpatrick D.A."/>
            <person name="Frisvad J.C."/>
            <person name="Nielsen K.L."/>
        </authorList>
    </citation>
    <scope>NUCLEOTIDE SEQUENCE</scope>
    <source>
        <strain evidence="2">IBT 34128</strain>
    </source>
</reference>
<dbReference type="Proteomes" id="UP001141434">
    <property type="component" value="Unassembled WGS sequence"/>
</dbReference>
<dbReference type="AlphaFoldDB" id="A0A9W9KEK4"/>
<dbReference type="Gene3D" id="3.10.310.70">
    <property type="match status" value="1"/>
</dbReference>
<keyword evidence="3" id="KW-1185">Reference proteome</keyword>
<dbReference type="GO" id="GO:0016810">
    <property type="term" value="F:hydrolase activity, acting on carbon-nitrogen (but not peptide) bonds"/>
    <property type="evidence" value="ECO:0007669"/>
    <property type="project" value="InterPro"/>
</dbReference>
<name>A0A9W9KEK4_9EURO</name>